<dbReference type="InterPro" id="IPR003819">
    <property type="entry name" value="TauD/TfdA-like"/>
</dbReference>
<dbReference type="RefSeq" id="XP_067822753.1">
    <property type="nucleotide sequence ID" value="XM_067958616.1"/>
</dbReference>
<comment type="pathway">
    <text evidence="2">Amine and polyamine biosynthesis; carnitine biosynthesis.</text>
</comment>
<dbReference type="AlphaFoldDB" id="A0A976NZ14"/>
<evidence type="ECO:0000256" key="2">
    <source>
        <dbReference type="ARBA" id="ARBA00005022"/>
    </source>
</evidence>
<accession>A0A976NZ14</accession>
<protein>
    <recommendedName>
        <fullName evidence="5">TauD/TfdA-like domain-containing protein</fullName>
    </recommendedName>
</protein>
<feature type="domain" description="TauD/TfdA-like" evidence="5">
    <location>
        <begin position="36"/>
        <end position="90"/>
    </location>
</feature>
<keyword evidence="3" id="KW-0124">Carnitine biosynthesis</keyword>
<dbReference type="PANTHER" id="PTHR10696:SF51">
    <property type="entry name" value="TRIMETHYLLYSINE DIOXYGENASE, MITOCHONDRIAL"/>
    <property type="match status" value="1"/>
</dbReference>
<evidence type="ECO:0000313" key="6">
    <source>
        <dbReference type="EMBL" id="TDH73255.1"/>
    </source>
</evidence>
<dbReference type="EMBL" id="SHOA02000001">
    <property type="protein sequence ID" value="TDH73255.1"/>
    <property type="molecule type" value="Genomic_DNA"/>
</dbReference>
<dbReference type="OrthoDB" id="408743at2759"/>
<keyword evidence="7" id="KW-1185">Reference proteome</keyword>
<proteinExistence type="predicted"/>
<dbReference type="KEGG" id="blac:94344287"/>
<keyword evidence="4" id="KW-0560">Oxidoreductase</keyword>
<sequence>MEPLIGLDYAGNITQFRHNDYDRAPLTHLNCDQVFKFYEAHRNLLEIIRRPEMEFCTKLKVGQMMVIDNQRVMHGRNAFHGKDRALVGCYIGRTEYESRLRVLGII</sequence>
<name>A0A976NZ14_BRELC</name>
<evidence type="ECO:0000313" key="7">
    <source>
        <dbReference type="Proteomes" id="UP000294530"/>
    </source>
</evidence>
<dbReference type="GO" id="GO:0045329">
    <property type="term" value="P:carnitine biosynthetic process"/>
    <property type="evidence" value="ECO:0007669"/>
    <property type="project" value="UniProtKB-KW"/>
</dbReference>
<dbReference type="Pfam" id="PF02668">
    <property type="entry name" value="TauD"/>
    <property type="match status" value="1"/>
</dbReference>
<dbReference type="Gene3D" id="3.60.130.10">
    <property type="entry name" value="Clavaminate synthase-like"/>
    <property type="match status" value="1"/>
</dbReference>
<dbReference type="Proteomes" id="UP000294530">
    <property type="component" value="Unassembled WGS sequence"/>
</dbReference>
<comment type="caution">
    <text evidence="6">The sequence shown here is derived from an EMBL/GenBank/DDBJ whole genome shotgun (WGS) entry which is preliminary data.</text>
</comment>
<evidence type="ECO:0000256" key="1">
    <source>
        <dbReference type="ARBA" id="ARBA00001961"/>
    </source>
</evidence>
<evidence type="ECO:0000259" key="5">
    <source>
        <dbReference type="Pfam" id="PF02668"/>
    </source>
</evidence>
<dbReference type="InterPro" id="IPR050411">
    <property type="entry name" value="AlphaKG_dependent_hydroxylases"/>
</dbReference>
<dbReference type="SUPFAM" id="SSF51197">
    <property type="entry name" value="Clavaminate synthase-like"/>
    <property type="match status" value="1"/>
</dbReference>
<dbReference type="PANTHER" id="PTHR10696">
    <property type="entry name" value="GAMMA-BUTYROBETAINE HYDROXYLASE-RELATED"/>
    <property type="match status" value="1"/>
</dbReference>
<reference evidence="6 7" key="1">
    <citation type="journal article" date="2021" name="Genome Biol.">
        <title>AFLAP: assembly-free linkage analysis pipeline using k-mers from genome sequencing data.</title>
        <authorList>
            <person name="Fletcher K."/>
            <person name="Zhang L."/>
            <person name="Gil J."/>
            <person name="Han R."/>
            <person name="Cavanaugh K."/>
            <person name="Michelmore R."/>
        </authorList>
    </citation>
    <scope>NUCLEOTIDE SEQUENCE [LARGE SCALE GENOMIC DNA]</scope>
    <source>
        <strain evidence="6 7">SF5</strain>
    </source>
</reference>
<gene>
    <name evidence="6" type="ORF">CCR75_000509</name>
</gene>
<evidence type="ECO:0000256" key="3">
    <source>
        <dbReference type="ARBA" id="ARBA00022873"/>
    </source>
</evidence>
<organism evidence="6 7">
    <name type="scientific">Bremia lactucae</name>
    <name type="common">Lettuce downy mildew</name>
    <dbReference type="NCBI Taxonomy" id="4779"/>
    <lineage>
        <taxon>Eukaryota</taxon>
        <taxon>Sar</taxon>
        <taxon>Stramenopiles</taxon>
        <taxon>Oomycota</taxon>
        <taxon>Peronosporomycetes</taxon>
        <taxon>Peronosporales</taxon>
        <taxon>Peronosporaceae</taxon>
        <taxon>Bremia</taxon>
    </lineage>
</organism>
<dbReference type="GO" id="GO:0016491">
    <property type="term" value="F:oxidoreductase activity"/>
    <property type="evidence" value="ECO:0007669"/>
    <property type="project" value="UniProtKB-KW"/>
</dbReference>
<evidence type="ECO:0000256" key="4">
    <source>
        <dbReference type="ARBA" id="ARBA00023002"/>
    </source>
</evidence>
<dbReference type="InterPro" id="IPR042098">
    <property type="entry name" value="TauD-like_sf"/>
</dbReference>
<comment type="cofactor">
    <cofactor evidence="1">
        <name>L-ascorbate</name>
        <dbReference type="ChEBI" id="CHEBI:38290"/>
    </cofactor>
</comment>
<dbReference type="GeneID" id="94344287"/>
<dbReference type="GO" id="GO:0005739">
    <property type="term" value="C:mitochondrion"/>
    <property type="evidence" value="ECO:0007669"/>
    <property type="project" value="TreeGrafter"/>
</dbReference>